<feature type="signal peptide" evidence="1">
    <location>
        <begin position="1"/>
        <end position="19"/>
    </location>
</feature>
<sequence length="114" mass="11813">MVSVRCAFLLLAIFAVGYSIKCYSQSTANSDKPTASVDCPVSFTYCEKKAVTSGSNTANSYNCGSNADCSASGCTKTGGITTCCCKDKDLCNGSSNLSAFFALVPIAIARLLLC</sequence>
<dbReference type="AlphaFoldDB" id="A0A0B1SZ18"/>
<accession>A0A0B1SZ18</accession>
<proteinExistence type="predicted"/>
<keyword evidence="3" id="KW-1185">Reference proteome</keyword>
<dbReference type="Proteomes" id="UP000053660">
    <property type="component" value="Unassembled WGS sequence"/>
</dbReference>
<gene>
    <name evidence="2" type="ORF">OESDEN_11058</name>
</gene>
<dbReference type="EMBL" id="KN554677">
    <property type="protein sequence ID" value="KHJ89126.1"/>
    <property type="molecule type" value="Genomic_DNA"/>
</dbReference>
<keyword evidence="1" id="KW-0732">Signal</keyword>
<dbReference type="SUPFAM" id="SSF57302">
    <property type="entry name" value="Snake toxin-like"/>
    <property type="match status" value="1"/>
</dbReference>
<evidence type="ECO:0008006" key="4">
    <source>
        <dbReference type="Google" id="ProtNLM"/>
    </source>
</evidence>
<evidence type="ECO:0000313" key="3">
    <source>
        <dbReference type="Proteomes" id="UP000053660"/>
    </source>
</evidence>
<reference evidence="2 3" key="1">
    <citation type="submission" date="2014-03" db="EMBL/GenBank/DDBJ databases">
        <title>Draft genome of the hookworm Oesophagostomum dentatum.</title>
        <authorList>
            <person name="Mitreva M."/>
        </authorList>
    </citation>
    <scope>NUCLEOTIDE SEQUENCE [LARGE SCALE GENOMIC DNA]</scope>
    <source>
        <strain evidence="2 3">OD-Hann</strain>
    </source>
</reference>
<dbReference type="InterPro" id="IPR045860">
    <property type="entry name" value="Snake_toxin-like_sf"/>
</dbReference>
<name>A0A0B1SZ18_OESDE</name>
<evidence type="ECO:0000313" key="2">
    <source>
        <dbReference type="EMBL" id="KHJ89126.1"/>
    </source>
</evidence>
<evidence type="ECO:0000256" key="1">
    <source>
        <dbReference type="SAM" id="SignalP"/>
    </source>
</evidence>
<protein>
    <recommendedName>
        <fullName evidence="4">ET module</fullName>
    </recommendedName>
</protein>
<dbReference type="OrthoDB" id="5858699at2759"/>
<feature type="chain" id="PRO_5002061254" description="ET module" evidence="1">
    <location>
        <begin position="20"/>
        <end position="114"/>
    </location>
</feature>
<organism evidence="2 3">
    <name type="scientific">Oesophagostomum dentatum</name>
    <name type="common">Nodular worm</name>
    <dbReference type="NCBI Taxonomy" id="61180"/>
    <lineage>
        <taxon>Eukaryota</taxon>
        <taxon>Metazoa</taxon>
        <taxon>Ecdysozoa</taxon>
        <taxon>Nematoda</taxon>
        <taxon>Chromadorea</taxon>
        <taxon>Rhabditida</taxon>
        <taxon>Rhabditina</taxon>
        <taxon>Rhabditomorpha</taxon>
        <taxon>Strongyloidea</taxon>
        <taxon>Strongylidae</taxon>
        <taxon>Oesophagostomum</taxon>
    </lineage>
</organism>